<keyword evidence="2" id="KW-0479">Metal-binding</keyword>
<dbReference type="OrthoDB" id="9804313at2"/>
<dbReference type="GO" id="GO:0042586">
    <property type="term" value="F:peptide deformylase activity"/>
    <property type="evidence" value="ECO:0007669"/>
    <property type="project" value="UniProtKB-UniRule"/>
</dbReference>
<keyword evidence="4" id="KW-1185">Reference proteome</keyword>
<accession>A0A3P3DFP1</accession>
<feature type="binding site" evidence="2">
    <location>
        <position position="136"/>
    </location>
    <ligand>
        <name>Fe cation</name>
        <dbReference type="ChEBI" id="CHEBI:24875"/>
    </ligand>
</feature>
<evidence type="ECO:0000256" key="1">
    <source>
        <dbReference type="ARBA" id="ARBA00010759"/>
    </source>
</evidence>
<evidence type="ECO:0000313" key="3">
    <source>
        <dbReference type="EMBL" id="RRH72486.1"/>
    </source>
</evidence>
<proteinExistence type="inferred from homology"/>
<dbReference type="SUPFAM" id="SSF56420">
    <property type="entry name" value="Peptide deformylase"/>
    <property type="match status" value="1"/>
</dbReference>
<comment type="function">
    <text evidence="2">Removes the formyl group from the N-terminal Met of newly synthesized proteins. Requires at least a dipeptide for an efficient rate of reaction. N-terminal L-methionine is a prerequisite for activity but the enzyme has broad specificity at other positions.</text>
</comment>
<dbReference type="RefSeq" id="WP_124965745.1">
    <property type="nucleotide sequence ID" value="NZ_RRAZ01000023.1"/>
</dbReference>
<dbReference type="Pfam" id="PF01327">
    <property type="entry name" value="Pep_deformylase"/>
    <property type="match status" value="1"/>
</dbReference>
<feature type="active site" evidence="2">
    <location>
        <position position="137"/>
    </location>
</feature>
<reference evidence="3 4" key="1">
    <citation type="submission" date="2018-11" db="EMBL/GenBank/DDBJ databases">
        <title>Gemmobacter sp. nov., YIM 102744-1 draft genome.</title>
        <authorList>
            <person name="Li G."/>
            <person name="Jiang Y."/>
        </authorList>
    </citation>
    <scope>NUCLEOTIDE SEQUENCE [LARGE SCALE GENOMIC DNA]</scope>
    <source>
        <strain evidence="3 4">YIM 102744-1</strain>
    </source>
</reference>
<dbReference type="Gene3D" id="3.90.45.10">
    <property type="entry name" value="Peptide deformylase"/>
    <property type="match status" value="1"/>
</dbReference>
<dbReference type="GO" id="GO:0006412">
    <property type="term" value="P:translation"/>
    <property type="evidence" value="ECO:0007669"/>
    <property type="project" value="UniProtKB-UniRule"/>
</dbReference>
<dbReference type="PIRSF" id="PIRSF004749">
    <property type="entry name" value="Pep_def"/>
    <property type="match status" value="1"/>
</dbReference>
<dbReference type="InterPro" id="IPR023635">
    <property type="entry name" value="Peptide_deformylase"/>
</dbReference>
<dbReference type="EMBL" id="RRAZ01000023">
    <property type="protein sequence ID" value="RRH72486.1"/>
    <property type="molecule type" value="Genomic_DNA"/>
</dbReference>
<keyword evidence="2" id="KW-0648">Protein biosynthesis</keyword>
<dbReference type="InterPro" id="IPR036821">
    <property type="entry name" value="Peptide_deformylase_sf"/>
</dbReference>
<organism evidence="3 4">
    <name type="scientific">Falsigemmobacter faecalis</name>
    <dbReference type="NCBI Taxonomy" id="2488730"/>
    <lineage>
        <taxon>Bacteria</taxon>
        <taxon>Pseudomonadati</taxon>
        <taxon>Pseudomonadota</taxon>
        <taxon>Alphaproteobacteria</taxon>
        <taxon>Rhodobacterales</taxon>
        <taxon>Paracoccaceae</taxon>
        <taxon>Falsigemmobacter</taxon>
    </lineage>
</organism>
<protein>
    <recommendedName>
        <fullName evidence="2">Peptide deformylase</fullName>
        <shortName evidence="2">PDF</shortName>
        <ecNumber evidence="2">3.5.1.88</ecNumber>
    </recommendedName>
    <alternativeName>
        <fullName evidence="2">Polypeptide deformylase</fullName>
    </alternativeName>
</protein>
<name>A0A3P3DFP1_9RHOB</name>
<dbReference type="NCBIfam" id="TIGR00079">
    <property type="entry name" value="pept_deformyl"/>
    <property type="match status" value="1"/>
</dbReference>
<dbReference type="AlphaFoldDB" id="A0A3P3DFP1"/>
<comment type="similarity">
    <text evidence="1 2">Belongs to the polypeptide deformylase family.</text>
</comment>
<dbReference type="PANTHER" id="PTHR10458">
    <property type="entry name" value="PEPTIDE DEFORMYLASE"/>
    <property type="match status" value="1"/>
</dbReference>
<dbReference type="NCBIfam" id="NF001159">
    <property type="entry name" value="PRK00150.1-3"/>
    <property type="match status" value="1"/>
</dbReference>
<dbReference type="PRINTS" id="PR01576">
    <property type="entry name" value="PDEFORMYLASE"/>
</dbReference>
<gene>
    <name evidence="2 3" type="primary">def</name>
    <name evidence="3" type="ORF">EG244_14590</name>
</gene>
<dbReference type="GO" id="GO:0046872">
    <property type="term" value="F:metal ion binding"/>
    <property type="evidence" value="ECO:0007669"/>
    <property type="project" value="UniProtKB-KW"/>
</dbReference>
<keyword evidence="2" id="KW-0408">Iron</keyword>
<evidence type="ECO:0000313" key="4">
    <source>
        <dbReference type="Proteomes" id="UP000282125"/>
    </source>
</evidence>
<sequence>MAILNILQFPDPRLRRICLPVPEISDEIRRLAADMLETMYDAPGRGLAGPQVGALLRIFVMDVTWREGEARPFVCINPEILAFSDETAVFTEGCLSIPEVPGEVTRPAEIVLAWTDLNGQRQQKRMSGLEAVCAQHEFDHLNGRLCIDLMSEPARFAASPRLQAMTL</sequence>
<dbReference type="PANTHER" id="PTHR10458:SF22">
    <property type="entry name" value="PEPTIDE DEFORMYLASE"/>
    <property type="match status" value="1"/>
</dbReference>
<comment type="cofactor">
    <cofactor evidence="2">
        <name>Fe(2+)</name>
        <dbReference type="ChEBI" id="CHEBI:29033"/>
    </cofactor>
    <text evidence="2">Binds 1 Fe(2+) ion.</text>
</comment>
<feature type="binding site" evidence="2">
    <location>
        <position position="140"/>
    </location>
    <ligand>
        <name>Fe cation</name>
        <dbReference type="ChEBI" id="CHEBI:24875"/>
    </ligand>
</feature>
<feature type="binding site" evidence="2">
    <location>
        <position position="94"/>
    </location>
    <ligand>
        <name>Fe cation</name>
        <dbReference type="ChEBI" id="CHEBI:24875"/>
    </ligand>
</feature>
<keyword evidence="2 3" id="KW-0378">Hydrolase</keyword>
<dbReference type="HAMAP" id="MF_00163">
    <property type="entry name" value="Pep_deformylase"/>
    <property type="match status" value="1"/>
</dbReference>
<dbReference type="EC" id="3.5.1.88" evidence="2"/>
<evidence type="ECO:0000256" key="2">
    <source>
        <dbReference type="HAMAP-Rule" id="MF_00163"/>
    </source>
</evidence>
<dbReference type="Proteomes" id="UP000282125">
    <property type="component" value="Unassembled WGS sequence"/>
</dbReference>
<comment type="catalytic activity">
    <reaction evidence="2">
        <text>N-terminal N-formyl-L-methionyl-[peptide] + H2O = N-terminal L-methionyl-[peptide] + formate</text>
        <dbReference type="Rhea" id="RHEA:24420"/>
        <dbReference type="Rhea" id="RHEA-COMP:10639"/>
        <dbReference type="Rhea" id="RHEA-COMP:10640"/>
        <dbReference type="ChEBI" id="CHEBI:15377"/>
        <dbReference type="ChEBI" id="CHEBI:15740"/>
        <dbReference type="ChEBI" id="CHEBI:49298"/>
        <dbReference type="ChEBI" id="CHEBI:64731"/>
        <dbReference type="EC" id="3.5.1.88"/>
    </reaction>
</comment>
<dbReference type="CDD" id="cd00487">
    <property type="entry name" value="Pep_deformylase"/>
    <property type="match status" value="1"/>
</dbReference>
<comment type="caution">
    <text evidence="3">The sequence shown here is derived from an EMBL/GenBank/DDBJ whole genome shotgun (WGS) entry which is preliminary data.</text>
</comment>